<keyword evidence="2" id="KW-0732">Signal</keyword>
<dbReference type="PANTHER" id="PTHR31956">
    <property type="entry name" value="NON-SPECIFIC PHOSPHOLIPASE C4-RELATED"/>
    <property type="match status" value="1"/>
</dbReference>
<sequence>MKKTIVNLTATAALTASLLVPFAGAQAAVTDAASTATTSPIKHLVVIYQENRSFDNYFGTYPNAPGFKALPGTPKAEGIPDGSYNLDEKGNKVAPFLFSNEELQTPDVNHGFDDMEKAANGGKMDGFYMASENHAKGTGRIAMGYYDYNALPAYWQYAQHFSMADHFFQPIFGPSTPGALYLIAAQSGNAGNPMKGDPVPAYGPLGGDGGKRWEPLTYKNIGDELSAKGVTWGWYQGGWAAADASYSSHHNPFQYFANYTNYAGNLKDYNDLKKDLDSHTLPAVTYVKGAYGDDEHPGLGNQSTPTAENFSVETINDIMKSDYWKDTAIIITYDESGGYWDHVAPPQLQPSPDGLHGAGPRIPTIVISPYSKRNYVGHEQYDTTSILKFIEWNWGVDALNNRDASANNLLDLFDFEHPNFAPYMYQLQPIRSNAFGTAASVQFNNAPLAQTINGEYAFYDNNKDVMIPITDIARSLNADVSYDASTMTVTLAYNNHKANLKLYSDQAAADGASVTLEKPIWVSKTSHGYISLKAVHNLPGLSVDQTANGTPVIQTK</sequence>
<keyword evidence="1" id="KW-0378">Hydrolase</keyword>
<accession>A0ABR5AIZ4</accession>
<proteinExistence type="predicted"/>
<dbReference type="InterPro" id="IPR017850">
    <property type="entry name" value="Alkaline_phosphatase_core_sf"/>
</dbReference>
<evidence type="ECO:0000313" key="5">
    <source>
        <dbReference type="Proteomes" id="UP000031967"/>
    </source>
</evidence>
<gene>
    <name evidence="4" type="ORF">SD70_11540</name>
</gene>
<evidence type="ECO:0000313" key="4">
    <source>
        <dbReference type="EMBL" id="KIL40713.1"/>
    </source>
</evidence>
<keyword evidence="5" id="KW-1185">Reference proteome</keyword>
<dbReference type="SUPFAM" id="SSF55383">
    <property type="entry name" value="Copper amine oxidase, domain N"/>
    <property type="match status" value="1"/>
</dbReference>
<comment type="caution">
    <text evidence="4">The sequence shown here is derived from an EMBL/GenBank/DDBJ whole genome shotgun (WGS) entry which is preliminary data.</text>
</comment>
<dbReference type="Proteomes" id="UP000031967">
    <property type="component" value="Unassembled WGS sequence"/>
</dbReference>
<feature type="domain" description="Copper amine oxidase-like N-terminal" evidence="3">
    <location>
        <begin position="461"/>
        <end position="547"/>
    </location>
</feature>
<dbReference type="Gene3D" id="3.30.457.10">
    <property type="entry name" value="Copper amine oxidase-like, N-terminal domain"/>
    <property type="match status" value="1"/>
</dbReference>
<dbReference type="InterPro" id="IPR007312">
    <property type="entry name" value="Phosphoesterase"/>
</dbReference>
<evidence type="ECO:0000256" key="1">
    <source>
        <dbReference type="ARBA" id="ARBA00022801"/>
    </source>
</evidence>
<organism evidence="4 5">
    <name type="scientific">Gordoniibacillus kamchatkensis</name>
    <dbReference type="NCBI Taxonomy" id="1590651"/>
    <lineage>
        <taxon>Bacteria</taxon>
        <taxon>Bacillati</taxon>
        <taxon>Bacillota</taxon>
        <taxon>Bacilli</taxon>
        <taxon>Bacillales</taxon>
        <taxon>Paenibacillaceae</taxon>
        <taxon>Gordoniibacillus</taxon>
    </lineage>
</organism>
<dbReference type="CDD" id="cd16013">
    <property type="entry name" value="AcpA"/>
    <property type="match status" value="1"/>
</dbReference>
<dbReference type="InterPro" id="IPR036582">
    <property type="entry name" value="Mao_N_sf"/>
</dbReference>
<dbReference type="Gene3D" id="3.40.720.10">
    <property type="entry name" value="Alkaline Phosphatase, subunit A"/>
    <property type="match status" value="2"/>
</dbReference>
<dbReference type="EMBL" id="JXAK01000017">
    <property type="protein sequence ID" value="KIL40713.1"/>
    <property type="molecule type" value="Genomic_DNA"/>
</dbReference>
<dbReference type="RefSeq" id="WP_041047726.1">
    <property type="nucleotide sequence ID" value="NZ_JXAK01000017.1"/>
</dbReference>
<evidence type="ECO:0000256" key="2">
    <source>
        <dbReference type="SAM" id="SignalP"/>
    </source>
</evidence>
<evidence type="ECO:0000259" key="3">
    <source>
        <dbReference type="Pfam" id="PF07833"/>
    </source>
</evidence>
<dbReference type="Pfam" id="PF07833">
    <property type="entry name" value="Cu_amine_oxidN1"/>
    <property type="match status" value="1"/>
</dbReference>
<dbReference type="InterPro" id="IPR012854">
    <property type="entry name" value="Cu_amine_oxidase-like_N"/>
</dbReference>
<name>A0ABR5AIZ4_9BACL</name>
<reference evidence="4 5" key="1">
    <citation type="submission" date="2014-12" db="EMBL/GenBank/DDBJ databases">
        <title>Draft genome sequence of Paenibacillus kamchatkensis strain B-2647.</title>
        <authorList>
            <person name="Karlyshev A.V."/>
            <person name="Kudryashova E.B."/>
        </authorList>
    </citation>
    <scope>NUCLEOTIDE SEQUENCE [LARGE SCALE GENOMIC DNA]</scope>
    <source>
        <strain evidence="4 5">VKM B-2647</strain>
    </source>
</reference>
<dbReference type="PANTHER" id="PTHR31956:SF1">
    <property type="entry name" value="NON-SPECIFIC PHOSPHOLIPASE C1"/>
    <property type="match status" value="1"/>
</dbReference>
<dbReference type="Pfam" id="PF04185">
    <property type="entry name" value="Phosphoesterase"/>
    <property type="match status" value="1"/>
</dbReference>
<protein>
    <recommendedName>
        <fullName evidence="3">Copper amine oxidase-like N-terminal domain-containing protein</fullName>
    </recommendedName>
</protein>
<feature type="signal peptide" evidence="2">
    <location>
        <begin position="1"/>
        <end position="27"/>
    </location>
</feature>
<feature type="chain" id="PRO_5046305176" description="Copper amine oxidase-like N-terminal domain-containing protein" evidence="2">
    <location>
        <begin position="28"/>
        <end position="556"/>
    </location>
</feature>